<dbReference type="PANTHER" id="PTHR23346:SF19">
    <property type="entry name" value="PROTEASOME ADAPTER AND SCAFFOLD PROTEIN ECM29"/>
    <property type="match status" value="1"/>
</dbReference>
<sequence length="2023" mass="221330">MADAMKKDADALDRVLFRLASVDDERMLQVLQSLLPQLLALYPRSTATPLEQQLKEKVLRAVAHIKTRLGALTRPALPLDALCQILQQSELSVVSQNLALLFLEMGFDAASTEQQTRVLAAVVKIVSRLSASQQEALFRLFVRALPVTASVVFPSTEATAGSQREQQEEETTSKSDVTDHVNERTDANVNVMLDFILDLVLYELPYSTSTNGTTVFGLTTPRFARLQRVKISQFDREVLYKAQFDALKFVKEMTVPTRCKLPVYVAGSASFHHAVKDFSNEQLSRVIKFEEKELEDADAVRHLMALVLGSQVAQSSRTMEAADTIMLTDRTRLADASILQTLTLLLASTTATNVQPQMLQLLCHLMFGTEPTRPVGVASKIKLASVQLCQRTFHRCQLSLLEGLLGPVLYPSLLRLLMNTDLEASDAGCLLEFRQGVYESMSVLASRAPAVVATSEQAFQVLLVRCFVEEEHRTGAGPHALKAFTSLAGAYTVGATREVQVKVIQELVAVLKSSKLYDSSKDYVRVRRAIAAWCAELLSASVPEQYDVTLRFAVLRLEAFHDEETRRFINKALFSEPLPSAAALVQTLQSTFTQKDLKMSIHDLGAESCVRFCVEVLRIYQDSSSQDERNCVVEYITHTLFGQSEQSDSTDIRSRSVFETAATALMDLCKFDAESVSAVLVCRVKELFDVGVVSQDRIFLSNIAAIVMYTIRAGALTVSQIVSDFIVAGMDRLDSCSVVEKQLPGVVYILGSVLSSVDYDSVVDAASEDELLQMLLCFRKMGDLLHCKVQEGSIFALHPISEVAQNEQMLRSLMDGIGLSGTLKSFMRSSVGAEWGLLKARALQDLSRVVGWKLNGVHSDDRLGLKLVAVKKISIENLGRSVSGLPNIQCADLLSGVRDALDALFDLDVETDVELQFHVGEALVALGTHDVEEDFAVGHQAKCAVVAANRAVAIFERVVADYAESRQPKKRRIAAVWLLCMCAAGLTTSSRKDESTVVYATSWAGVFRSPAYSHSILSVHEFFVTMLNDASEVSKECAVKGLAYLRLHSPTDEMGAQFSESLFRRLRCFRAFVSTSDAVDAAESGGQVANHEGVGDRSTAAIPPSSSSSVIENAAYREVSNVAADVGDPELMYALLYLSTNDPIWESLAISSASRPVMRSDVFSFVTTDKKLRASIVEKAGTQWMVEDHSSKTKLAPWLYLLKFHPHSKVAAVMNNLWECAMGNSASIATAKGEKTLIRQRWALFFCFALGRLENDRNFKYRVAACLALVDLLNGAEADNVSDNFLRLWVCASRAVDDVVEAVALAGVKLYRYLGEMSLRIAVSDAACSSLLVKFLVEDGIVSKNSVCRALSIDVLIRLVKTLKACDIQDRLAPLLLKLLEYLSSLEMPELQYAQFHVEKKDQLERLRVSISQAGPVGQLLDLATVRLKELAGSTGCVTVVDELARGVANLLKFGVGLNTRVGTANFVITLAGELPFELRKCNGAELLLRRVLIPYVGMKTAAENDQYGDEESRYGGTSSSASMEEEDSSLAATSGLADGLVIQSYCRAAAYLCPLVDTGTVRDYVRRGIFACSTSSESGSKTSRSSGFETRSDVEMEDCGETEGAQLKSHQVFTSRFLLISALAMKELVKKVPPIADVDTVVINDMRNTWYCTHAFPAAFIGQFAAADALKSSWKGVLDELPPTVLYSLRSLDAALQAIALLLAHPAWDTRRQAARALQAIFASATHRSKLSVEQIDRIWRGLLDAVPGRLWTGKGVILESIISLAAVKMANKATDVDSKWTEKLSLLLIEECARAWKNQDLAYLESGIVNLGKFSALLPPEQSDLRHSNVRSLRSMFAGWMTGHEMESSESSSLSFPPMLIKCVFEALSLMWPSLTAAQRTASTGDAETSIETMLWLCANVESPHLAAWSVRKAIFQTLAVVAERAPLEALAGSNGVVERIVDNCCGPFGVADGKYSMVRVAAAGALVALLKRAAGTPDLALRLVVQRERVSTAVQTLLASEEASEQQAAYSLKSQVLLMP</sequence>
<dbReference type="Pfam" id="PF13001">
    <property type="entry name" value="ECM29_N"/>
    <property type="match status" value="1"/>
</dbReference>
<dbReference type="EMBL" id="CANTFL010000235">
    <property type="protein sequence ID" value="CAI5719504.1"/>
    <property type="molecule type" value="Genomic_DNA"/>
</dbReference>
<feature type="region of interest" description="Disordered" evidence="5">
    <location>
        <begin position="1507"/>
        <end position="1528"/>
    </location>
</feature>
<feature type="domain" description="Proteasome adapter and scaffold protein ECM29 HEAT-repeat" evidence="7">
    <location>
        <begin position="1371"/>
        <end position="1484"/>
    </location>
</feature>
<accession>A0AAV0TCL4</accession>
<feature type="compositionally biased region" description="Low complexity" evidence="5">
    <location>
        <begin position="1576"/>
        <end position="1588"/>
    </location>
</feature>
<evidence type="ECO:0000256" key="5">
    <source>
        <dbReference type="SAM" id="MobiDB-lite"/>
    </source>
</evidence>
<dbReference type="GO" id="GO:0036503">
    <property type="term" value="P:ERAD pathway"/>
    <property type="evidence" value="ECO:0007669"/>
    <property type="project" value="TreeGrafter"/>
</dbReference>
<dbReference type="SUPFAM" id="SSF48371">
    <property type="entry name" value="ARM repeat"/>
    <property type="match status" value="2"/>
</dbReference>
<dbReference type="InterPro" id="IPR016024">
    <property type="entry name" value="ARM-type_fold"/>
</dbReference>
<evidence type="ECO:0000259" key="7">
    <source>
        <dbReference type="Pfam" id="PF24492"/>
    </source>
</evidence>
<feature type="domain" description="Proteasome component Ecm29 N-terminal" evidence="6">
    <location>
        <begin position="12"/>
        <end position="540"/>
    </location>
</feature>
<keyword evidence="9" id="KW-1185">Reference proteome</keyword>
<feature type="region of interest" description="Disordered" evidence="5">
    <location>
        <begin position="1086"/>
        <end position="1106"/>
    </location>
</feature>
<dbReference type="PANTHER" id="PTHR23346">
    <property type="entry name" value="TRANSLATIONAL ACTIVATOR GCN1-RELATED"/>
    <property type="match status" value="1"/>
</dbReference>
<evidence type="ECO:0000313" key="8">
    <source>
        <dbReference type="EMBL" id="CAI5719504.1"/>
    </source>
</evidence>
<feature type="region of interest" description="Disordered" evidence="5">
    <location>
        <begin position="1576"/>
        <end position="1595"/>
    </location>
</feature>
<proteinExistence type="predicted"/>
<dbReference type="GO" id="GO:0043248">
    <property type="term" value="P:proteasome assembly"/>
    <property type="evidence" value="ECO:0007669"/>
    <property type="project" value="InterPro"/>
</dbReference>
<evidence type="ECO:0000259" key="6">
    <source>
        <dbReference type="Pfam" id="PF13001"/>
    </source>
</evidence>
<dbReference type="Proteomes" id="UP001162031">
    <property type="component" value="Unassembled WGS sequence"/>
</dbReference>
<keyword evidence="3" id="KW-0677">Repeat</keyword>
<dbReference type="InterPro" id="IPR055443">
    <property type="entry name" value="HEAT_ECM29"/>
</dbReference>
<gene>
    <name evidence="8" type="ORF">HBR001_LOCUS2207</name>
</gene>
<evidence type="ECO:0000313" key="9">
    <source>
        <dbReference type="Proteomes" id="UP001162031"/>
    </source>
</evidence>
<dbReference type="Pfam" id="PF24492">
    <property type="entry name" value="HEAT_ECM29"/>
    <property type="match status" value="1"/>
</dbReference>
<evidence type="ECO:0000256" key="2">
    <source>
        <dbReference type="ARBA" id="ARBA00022490"/>
    </source>
</evidence>
<feature type="compositionally biased region" description="Basic and acidic residues" evidence="5">
    <location>
        <begin position="171"/>
        <end position="180"/>
    </location>
</feature>
<dbReference type="InterPro" id="IPR024372">
    <property type="entry name" value="Ecm29_N"/>
</dbReference>
<dbReference type="GO" id="GO:0005634">
    <property type="term" value="C:nucleus"/>
    <property type="evidence" value="ECO:0007669"/>
    <property type="project" value="TreeGrafter"/>
</dbReference>
<evidence type="ECO:0000256" key="4">
    <source>
        <dbReference type="ARBA" id="ARBA00022942"/>
    </source>
</evidence>
<comment type="subcellular location">
    <subcellularLocation>
        <location evidence="1">Cytoplasm</location>
    </subcellularLocation>
</comment>
<dbReference type="GO" id="GO:0005737">
    <property type="term" value="C:cytoplasm"/>
    <property type="evidence" value="ECO:0007669"/>
    <property type="project" value="UniProtKB-SubCell"/>
</dbReference>
<protein>
    <submittedName>
        <fullName evidence="8">Uncharacterized protein</fullName>
    </submittedName>
</protein>
<feature type="region of interest" description="Disordered" evidence="5">
    <location>
        <begin position="158"/>
        <end position="180"/>
    </location>
</feature>
<comment type="caution">
    <text evidence="8">The sequence shown here is derived from an EMBL/GenBank/DDBJ whole genome shotgun (WGS) entry which is preliminary data.</text>
</comment>
<evidence type="ECO:0000256" key="3">
    <source>
        <dbReference type="ARBA" id="ARBA00022737"/>
    </source>
</evidence>
<keyword evidence="4" id="KW-0647">Proteasome</keyword>
<reference evidence="8" key="1">
    <citation type="submission" date="2022-12" db="EMBL/GenBank/DDBJ databases">
        <authorList>
            <person name="Webb A."/>
        </authorList>
    </citation>
    <scope>NUCLEOTIDE SEQUENCE</scope>
    <source>
        <strain evidence="8">Hp1</strain>
    </source>
</reference>
<name>A0AAV0TCL4_HYABA</name>
<dbReference type="GO" id="GO:0060090">
    <property type="term" value="F:molecular adaptor activity"/>
    <property type="evidence" value="ECO:0007669"/>
    <property type="project" value="InterPro"/>
</dbReference>
<evidence type="ECO:0000256" key="1">
    <source>
        <dbReference type="ARBA" id="ARBA00004496"/>
    </source>
</evidence>
<dbReference type="GO" id="GO:0000502">
    <property type="term" value="C:proteasome complex"/>
    <property type="evidence" value="ECO:0007669"/>
    <property type="project" value="UniProtKB-KW"/>
</dbReference>
<keyword evidence="2" id="KW-0963">Cytoplasm</keyword>
<organism evidence="8 9">
    <name type="scientific">Hyaloperonospora brassicae</name>
    <name type="common">Brassica downy mildew</name>
    <name type="synonym">Peronospora brassicae</name>
    <dbReference type="NCBI Taxonomy" id="162125"/>
    <lineage>
        <taxon>Eukaryota</taxon>
        <taxon>Sar</taxon>
        <taxon>Stramenopiles</taxon>
        <taxon>Oomycota</taxon>
        <taxon>Peronosporomycetes</taxon>
        <taxon>Peronosporales</taxon>
        <taxon>Peronosporaceae</taxon>
        <taxon>Hyaloperonospora</taxon>
    </lineage>
</organism>